<evidence type="ECO:0000256" key="1">
    <source>
        <dbReference type="SAM" id="MobiDB-lite"/>
    </source>
</evidence>
<evidence type="ECO:0000313" key="2">
    <source>
        <dbReference type="EMBL" id="BCL28314.1"/>
    </source>
</evidence>
<dbReference type="Proteomes" id="UP000516444">
    <property type="component" value="Chromosome"/>
</dbReference>
<feature type="compositionally biased region" description="Basic and acidic residues" evidence="1">
    <location>
        <begin position="63"/>
        <end position="73"/>
    </location>
</feature>
<protein>
    <submittedName>
        <fullName evidence="2">Uncharacterized protein</fullName>
    </submittedName>
</protein>
<evidence type="ECO:0000313" key="3">
    <source>
        <dbReference type="Proteomes" id="UP000516444"/>
    </source>
</evidence>
<dbReference type="AlphaFoldDB" id="A0A7G1P3B7"/>
<accession>A0A7G1P3B7</accession>
<organism evidence="2 3">
    <name type="scientific">Streptomyces aurantiacus</name>
    <dbReference type="NCBI Taxonomy" id="47760"/>
    <lineage>
        <taxon>Bacteria</taxon>
        <taxon>Bacillati</taxon>
        <taxon>Actinomycetota</taxon>
        <taxon>Actinomycetes</taxon>
        <taxon>Kitasatosporales</taxon>
        <taxon>Streptomycetaceae</taxon>
        <taxon>Streptomyces</taxon>
        <taxon>Streptomyces aurantiacus group</taxon>
    </lineage>
</organism>
<keyword evidence="3" id="KW-1185">Reference proteome</keyword>
<sequence>MGEAAGTGGRAVPPHAHGESAPDLEAVDDDHRDPRPSRVTRSGPGHRSLLSRPVDTSPYPSPHTKETLSVKLT</sequence>
<dbReference type="EMBL" id="AP023440">
    <property type="protein sequence ID" value="BCL28314.1"/>
    <property type="molecule type" value="Genomic_DNA"/>
</dbReference>
<dbReference type="KEGG" id="sgm:GCM10017557_31730"/>
<feature type="region of interest" description="Disordered" evidence="1">
    <location>
        <begin position="1"/>
        <end position="73"/>
    </location>
</feature>
<reference evidence="2 3" key="1">
    <citation type="journal article" date="2014" name="Int. J. Syst. Evol. Microbiol.">
        <title>Complete genome sequence of Corynebacterium casei LMG S-19264T (=DSM 44701T), isolated from a smear-ripened cheese.</title>
        <authorList>
            <consortium name="US DOE Joint Genome Institute (JGI-PGF)"/>
            <person name="Walter F."/>
            <person name="Albersmeier A."/>
            <person name="Kalinowski J."/>
            <person name="Ruckert C."/>
        </authorList>
    </citation>
    <scope>NUCLEOTIDE SEQUENCE [LARGE SCALE GENOMIC DNA]</scope>
    <source>
        <strain evidence="2 3">JCM 4677</strain>
    </source>
</reference>
<gene>
    <name evidence="2" type="ORF">GCM10017557_31730</name>
</gene>
<proteinExistence type="predicted"/>
<name>A0A7G1P3B7_9ACTN</name>